<evidence type="ECO:0000256" key="2">
    <source>
        <dbReference type="ARBA" id="ARBA00005528"/>
    </source>
</evidence>
<dbReference type="NCBIfam" id="TIGR00046">
    <property type="entry name" value="RsmE family RNA methyltransferase"/>
    <property type="match status" value="1"/>
</dbReference>
<dbReference type="InterPro" id="IPR046886">
    <property type="entry name" value="RsmE_MTase_dom"/>
</dbReference>
<evidence type="ECO:0000256" key="4">
    <source>
        <dbReference type="ARBA" id="ARBA00022552"/>
    </source>
</evidence>
<dbReference type="GO" id="GO:0005737">
    <property type="term" value="C:cytoplasm"/>
    <property type="evidence" value="ECO:0007669"/>
    <property type="project" value="UniProtKB-SubCell"/>
</dbReference>
<dbReference type="RefSeq" id="WP_039358419.1">
    <property type="nucleotide sequence ID" value="NZ_JSAN01000069.1"/>
</dbReference>
<dbReference type="EMBL" id="JSAN01000069">
    <property type="protein sequence ID" value="KIC71906.1"/>
    <property type="molecule type" value="Genomic_DNA"/>
</dbReference>
<dbReference type="InterPro" id="IPR006700">
    <property type="entry name" value="RsmE"/>
</dbReference>
<dbReference type="InterPro" id="IPR046887">
    <property type="entry name" value="RsmE_PUA-like"/>
</dbReference>
<proteinExistence type="inferred from homology"/>
<dbReference type="CDD" id="cd18084">
    <property type="entry name" value="RsmE-like"/>
    <property type="match status" value="1"/>
</dbReference>
<evidence type="ECO:0000256" key="8">
    <source>
        <dbReference type="ARBA" id="ARBA00025699"/>
    </source>
</evidence>
<dbReference type="InterPro" id="IPR029026">
    <property type="entry name" value="tRNA_m1G_MTases_N"/>
</dbReference>
<dbReference type="InterPro" id="IPR029028">
    <property type="entry name" value="Alpha/beta_knot_MTases"/>
</dbReference>
<evidence type="ECO:0000256" key="5">
    <source>
        <dbReference type="ARBA" id="ARBA00022603"/>
    </source>
</evidence>
<dbReference type="Proteomes" id="UP000031465">
    <property type="component" value="Unassembled WGS sequence"/>
</dbReference>
<organism evidence="13 14">
    <name type="scientific">Candidatus Protochlamydia amoebophila</name>
    <dbReference type="NCBI Taxonomy" id="362787"/>
    <lineage>
        <taxon>Bacteria</taxon>
        <taxon>Pseudomonadati</taxon>
        <taxon>Chlamydiota</taxon>
        <taxon>Chlamydiia</taxon>
        <taxon>Parachlamydiales</taxon>
        <taxon>Parachlamydiaceae</taxon>
        <taxon>Candidatus Protochlamydia</taxon>
    </lineage>
</organism>
<evidence type="ECO:0000259" key="12">
    <source>
        <dbReference type="Pfam" id="PF20260"/>
    </source>
</evidence>
<dbReference type="EC" id="2.1.1.193" evidence="10"/>
<dbReference type="SUPFAM" id="SSF88697">
    <property type="entry name" value="PUA domain-like"/>
    <property type="match status" value="1"/>
</dbReference>
<comment type="similarity">
    <text evidence="2 10">Belongs to the RNA methyltransferase RsmE family.</text>
</comment>
<comment type="caution">
    <text evidence="13">The sequence shown here is derived from an EMBL/GenBank/DDBJ whole genome shotgun (WGS) entry which is preliminary data.</text>
</comment>
<sequence length="240" mass="27174">MPAERFFTSEEISLHQHVVLKDNEFHHLAHVMRAKKGERVELVNGKSILAQATVLDIHKGQAVLLIDQIKTERMDSSRLILAQAYVKPDRLAFILEKGTELGVDEFWLFPGQLSSQKEIYPHQQERAQSLIIAAMKQCGRLTLPKILFKPALTQWDSIFSQAFFGDLDPHAPFLAAANEVASYPIIFFTGPESGWSDAERQQLKKMGVQGVRLHTNILRTDTASIAALSIIQQWKFIPFK</sequence>
<dbReference type="PATRIC" id="fig|362787.3.peg.1156"/>
<evidence type="ECO:0000259" key="11">
    <source>
        <dbReference type="Pfam" id="PF04452"/>
    </source>
</evidence>
<dbReference type="InterPro" id="IPR015947">
    <property type="entry name" value="PUA-like_sf"/>
</dbReference>
<keyword evidence="6 10" id="KW-0808">Transferase</keyword>
<keyword evidence="4 10" id="KW-0698">rRNA processing</keyword>
<dbReference type="GO" id="GO:0070475">
    <property type="term" value="P:rRNA base methylation"/>
    <property type="evidence" value="ECO:0007669"/>
    <property type="project" value="TreeGrafter"/>
</dbReference>
<dbReference type="SUPFAM" id="SSF75217">
    <property type="entry name" value="alpha/beta knot"/>
    <property type="match status" value="1"/>
</dbReference>
<dbReference type="Pfam" id="PF04452">
    <property type="entry name" value="Methyltrans_RNA"/>
    <property type="match status" value="1"/>
</dbReference>
<evidence type="ECO:0000256" key="10">
    <source>
        <dbReference type="PIRNR" id="PIRNR015601"/>
    </source>
</evidence>
<dbReference type="PIRSF" id="PIRSF015601">
    <property type="entry name" value="MTase_slr0722"/>
    <property type="match status" value="1"/>
</dbReference>
<reference evidence="13 14" key="1">
    <citation type="journal article" date="2014" name="Mol. Biol. Evol.">
        <title>Massive expansion of Ubiquitination-related gene families within the Chlamydiae.</title>
        <authorList>
            <person name="Domman D."/>
            <person name="Collingro A."/>
            <person name="Lagkouvardos I."/>
            <person name="Gehre L."/>
            <person name="Weinmaier T."/>
            <person name="Rattei T."/>
            <person name="Subtil A."/>
            <person name="Horn M."/>
        </authorList>
    </citation>
    <scope>NUCLEOTIDE SEQUENCE [LARGE SCALE GENOMIC DNA]</scope>
    <source>
        <strain evidence="13 14">EI2</strain>
    </source>
</reference>
<comment type="catalytic activity">
    <reaction evidence="9 10">
        <text>uridine(1498) in 16S rRNA + S-adenosyl-L-methionine = N(3)-methyluridine(1498) in 16S rRNA + S-adenosyl-L-homocysteine + H(+)</text>
        <dbReference type="Rhea" id="RHEA:42920"/>
        <dbReference type="Rhea" id="RHEA-COMP:10283"/>
        <dbReference type="Rhea" id="RHEA-COMP:10284"/>
        <dbReference type="ChEBI" id="CHEBI:15378"/>
        <dbReference type="ChEBI" id="CHEBI:57856"/>
        <dbReference type="ChEBI" id="CHEBI:59789"/>
        <dbReference type="ChEBI" id="CHEBI:65315"/>
        <dbReference type="ChEBI" id="CHEBI:74502"/>
        <dbReference type="EC" id="2.1.1.193"/>
    </reaction>
</comment>
<evidence type="ECO:0000256" key="3">
    <source>
        <dbReference type="ARBA" id="ARBA00022490"/>
    </source>
</evidence>
<keyword evidence="7 10" id="KW-0949">S-adenosyl-L-methionine</keyword>
<dbReference type="Gene3D" id="3.40.1280.10">
    <property type="match status" value="1"/>
</dbReference>
<feature type="domain" description="Ribosomal RNA small subunit methyltransferase E methyltransferase" evidence="11">
    <location>
        <begin position="77"/>
        <end position="232"/>
    </location>
</feature>
<keyword evidence="3 10" id="KW-0963">Cytoplasm</keyword>
<evidence type="ECO:0000313" key="14">
    <source>
        <dbReference type="Proteomes" id="UP000031465"/>
    </source>
</evidence>
<dbReference type="AlphaFoldDB" id="A0A0C1JMW0"/>
<keyword evidence="5 10" id="KW-0489">Methyltransferase</keyword>
<accession>A0A0C1JMW0</accession>
<protein>
    <recommendedName>
        <fullName evidence="10">Ribosomal RNA small subunit methyltransferase E</fullName>
        <ecNumber evidence="10">2.1.1.193</ecNumber>
    </recommendedName>
</protein>
<feature type="domain" description="Ribosomal RNA small subunit methyltransferase E PUA-like" evidence="12">
    <location>
        <begin position="20"/>
        <end position="66"/>
    </location>
</feature>
<comment type="subcellular location">
    <subcellularLocation>
        <location evidence="1 10">Cytoplasm</location>
    </subcellularLocation>
</comment>
<evidence type="ECO:0000313" key="13">
    <source>
        <dbReference type="EMBL" id="KIC71906.1"/>
    </source>
</evidence>
<dbReference type="Pfam" id="PF20260">
    <property type="entry name" value="PUA_4"/>
    <property type="match status" value="1"/>
</dbReference>
<dbReference type="GO" id="GO:0070042">
    <property type="term" value="F:rRNA (uridine-N3-)-methyltransferase activity"/>
    <property type="evidence" value="ECO:0007669"/>
    <property type="project" value="TreeGrafter"/>
</dbReference>
<name>A0A0C1JMW0_9BACT</name>
<comment type="function">
    <text evidence="8 10">Specifically methylates the N3 position of the uracil ring of uridine 1498 (m3U1498) in 16S rRNA. Acts on the fully assembled 30S ribosomal subunit.</text>
</comment>
<evidence type="ECO:0000256" key="1">
    <source>
        <dbReference type="ARBA" id="ARBA00004496"/>
    </source>
</evidence>
<dbReference type="PANTHER" id="PTHR30027:SF3">
    <property type="entry name" value="16S RRNA (URACIL(1498)-N(3))-METHYLTRANSFERASE"/>
    <property type="match status" value="1"/>
</dbReference>
<evidence type="ECO:0000256" key="7">
    <source>
        <dbReference type="ARBA" id="ARBA00022691"/>
    </source>
</evidence>
<dbReference type="PANTHER" id="PTHR30027">
    <property type="entry name" value="RIBOSOMAL RNA SMALL SUBUNIT METHYLTRANSFERASE E"/>
    <property type="match status" value="1"/>
</dbReference>
<evidence type="ECO:0000256" key="6">
    <source>
        <dbReference type="ARBA" id="ARBA00022679"/>
    </source>
</evidence>
<gene>
    <name evidence="13" type="ORF">DB44_CW00790</name>
</gene>
<evidence type="ECO:0000256" key="9">
    <source>
        <dbReference type="ARBA" id="ARBA00047944"/>
    </source>
</evidence>